<accession>A0A383D1X6</accession>
<proteinExistence type="predicted"/>
<evidence type="ECO:0000259" key="1">
    <source>
        <dbReference type="Pfam" id="PF08484"/>
    </source>
</evidence>
<dbReference type="Pfam" id="PF08484">
    <property type="entry name" value="Methyltransf_14"/>
    <property type="match status" value="1"/>
</dbReference>
<reference evidence="2" key="1">
    <citation type="submission" date="2018-05" db="EMBL/GenBank/DDBJ databases">
        <authorList>
            <person name="Lanie J.A."/>
            <person name="Ng W.-L."/>
            <person name="Kazmierczak K.M."/>
            <person name="Andrzejewski T.M."/>
            <person name="Davidsen T.M."/>
            <person name="Wayne K.J."/>
            <person name="Tettelin H."/>
            <person name="Glass J.I."/>
            <person name="Rusch D."/>
            <person name="Podicherti R."/>
            <person name="Tsui H.-C.T."/>
            <person name="Winkler M.E."/>
        </authorList>
    </citation>
    <scope>NUCLEOTIDE SEQUENCE</scope>
</reference>
<dbReference type="EMBL" id="UINC01213665">
    <property type="protein sequence ID" value="SVE38546.1"/>
    <property type="molecule type" value="Genomic_DNA"/>
</dbReference>
<dbReference type="AlphaFoldDB" id="A0A383D1X6"/>
<evidence type="ECO:0000313" key="2">
    <source>
        <dbReference type="EMBL" id="SVE38546.1"/>
    </source>
</evidence>
<protein>
    <recommendedName>
        <fullName evidence="1">C-methyltransferase domain-containing protein</fullName>
    </recommendedName>
</protein>
<organism evidence="2">
    <name type="scientific">marine metagenome</name>
    <dbReference type="NCBI Taxonomy" id="408172"/>
    <lineage>
        <taxon>unclassified sequences</taxon>
        <taxon>metagenomes</taxon>
        <taxon>ecological metagenomes</taxon>
    </lineage>
</organism>
<dbReference type="Gene3D" id="3.40.50.720">
    <property type="entry name" value="NAD(P)-binding Rossmann-like Domain"/>
    <property type="match status" value="1"/>
</dbReference>
<sequence length="85" mass="9154">MLNFARITNIDVAAVIDQNELKHGRLTAGTDIPIVSPEVGLGEVGSSDAVLLLAWNFQEEIVGRLRGSGYSGDIIVPLPRTIRIL</sequence>
<dbReference type="InterPro" id="IPR013691">
    <property type="entry name" value="MeTrfase_14"/>
</dbReference>
<feature type="domain" description="C-methyltransferase" evidence="1">
    <location>
        <begin position="1"/>
        <end position="79"/>
    </location>
</feature>
<gene>
    <name evidence="2" type="ORF">METZ01_LOCUS491400</name>
</gene>
<name>A0A383D1X6_9ZZZZ</name>